<dbReference type="Proteomes" id="UP000320042">
    <property type="component" value="Unassembled WGS sequence"/>
</dbReference>
<feature type="domain" description="Glycosyltransferase 2-like" evidence="1">
    <location>
        <begin position="29"/>
        <end position="153"/>
    </location>
</feature>
<protein>
    <submittedName>
        <fullName evidence="2">Glycosyltransferase</fullName>
    </submittedName>
</protein>
<dbReference type="EMBL" id="VOEJ01000001">
    <property type="protein sequence ID" value="TWR31518.1"/>
    <property type="molecule type" value="Genomic_DNA"/>
</dbReference>
<dbReference type="InterPro" id="IPR029044">
    <property type="entry name" value="Nucleotide-diphossugar_trans"/>
</dbReference>
<name>A0A563UJQ2_9SPHI</name>
<dbReference type="InterPro" id="IPR001173">
    <property type="entry name" value="Glyco_trans_2-like"/>
</dbReference>
<dbReference type="CDD" id="cd06433">
    <property type="entry name" value="GT_2_WfgS_like"/>
    <property type="match status" value="1"/>
</dbReference>
<organism evidence="2 3">
    <name type="scientific">Mucilaginibacter pallidiroseus</name>
    <dbReference type="NCBI Taxonomy" id="2599295"/>
    <lineage>
        <taxon>Bacteria</taxon>
        <taxon>Pseudomonadati</taxon>
        <taxon>Bacteroidota</taxon>
        <taxon>Sphingobacteriia</taxon>
        <taxon>Sphingobacteriales</taxon>
        <taxon>Sphingobacteriaceae</taxon>
        <taxon>Mucilaginibacter</taxon>
    </lineage>
</organism>
<dbReference type="OrthoDB" id="9788101at2"/>
<dbReference type="RefSeq" id="WP_146380415.1">
    <property type="nucleotide sequence ID" value="NZ_VOEJ01000001.1"/>
</dbReference>
<dbReference type="SUPFAM" id="SSF53448">
    <property type="entry name" value="Nucleotide-diphospho-sugar transferases"/>
    <property type="match status" value="1"/>
</dbReference>
<dbReference type="GO" id="GO:0016758">
    <property type="term" value="F:hexosyltransferase activity"/>
    <property type="evidence" value="ECO:0007669"/>
    <property type="project" value="UniProtKB-ARBA"/>
</dbReference>
<dbReference type="Pfam" id="PF00535">
    <property type="entry name" value="Glycos_transf_2"/>
    <property type="match status" value="1"/>
</dbReference>
<evidence type="ECO:0000313" key="3">
    <source>
        <dbReference type="Proteomes" id="UP000320042"/>
    </source>
</evidence>
<dbReference type="PANTHER" id="PTHR22916:SF3">
    <property type="entry name" value="UDP-GLCNAC:BETAGAL BETA-1,3-N-ACETYLGLUCOSAMINYLTRANSFERASE-LIKE PROTEIN 1"/>
    <property type="match status" value="1"/>
</dbReference>
<dbReference type="AlphaFoldDB" id="A0A563UJQ2"/>
<evidence type="ECO:0000259" key="1">
    <source>
        <dbReference type="Pfam" id="PF00535"/>
    </source>
</evidence>
<keyword evidence="2" id="KW-0808">Transferase</keyword>
<accession>A0A563UJQ2</accession>
<comment type="caution">
    <text evidence="2">The sequence shown here is derived from an EMBL/GenBank/DDBJ whole genome shotgun (WGS) entry which is preliminary data.</text>
</comment>
<gene>
    <name evidence="2" type="ORF">FPZ43_03330</name>
</gene>
<sequence length="270" mass="31113">MLIKNRQHDQIYIICAKNSYQYVPYPKLTVITVAFNASKTLERCINSVLSQQYDNIEYILIDGGSTDDSALIFEQYRDRIDVLISEPDNGLYDAMNKGIALATGDVIGMLNADDFYADESVLSEIAQAFTTGTIDAVYADLDYIDETDKVVRKWCAGRYTHGLFNYGWMPPHPTFYCKRELYRTLNHYSLNYGTAADYELMLRFIHINKIKLVYIERILVKMTVGGVSNSSLQNRLNSLRHDLRAMRHNGIKMPYISLLMKPLRKLKQFL</sequence>
<reference evidence="2 3" key="1">
    <citation type="submission" date="2019-07" db="EMBL/GenBank/DDBJ databases">
        <authorList>
            <person name="Kim J."/>
        </authorList>
    </citation>
    <scope>NUCLEOTIDE SEQUENCE [LARGE SCALE GENOMIC DNA]</scope>
    <source>
        <strain evidence="3">dk17</strain>
    </source>
</reference>
<dbReference type="PANTHER" id="PTHR22916">
    <property type="entry name" value="GLYCOSYLTRANSFERASE"/>
    <property type="match status" value="1"/>
</dbReference>
<keyword evidence="3" id="KW-1185">Reference proteome</keyword>
<evidence type="ECO:0000313" key="2">
    <source>
        <dbReference type="EMBL" id="TWR31518.1"/>
    </source>
</evidence>
<dbReference type="Gene3D" id="3.90.550.10">
    <property type="entry name" value="Spore Coat Polysaccharide Biosynthesis Protein SpsA, Chain A"/>
    <property type="match status" value="1"/>
</dbReference>
<proteinExistence type="predicted"/>